<keyword evidence="2" id="KW-0805">Transcription regulation</keyword>
<dbReference type="PROSITE" id="PS51518">
    <property type="entry name" value="SGF29_C"/>
    <property type="match status" value="1"/>
</dbReference>
<dbReference type="GO" id="GO:0000124">
    <property type="term" value="C:SAGA complex"/>
    <property type="evidence" value="ECO:0007669"/>
    <property type="project" value="InterPro"/>
</dbReference>
<dbReference type="EMBL" id="KL197711">
    <property type="protein sequence ID" value="KDQ62429.1"/>
    <property type="molecule type" value="Genomic_DNA"/>
</dbReference>
<keyword evidence="3" id="KW-0804">Transcription</keyword>
<evidence type="ECO:0000256" key="3">
    <source>
        <dbReference type="ARBA" id="ARBA00023163"/>
    </source>
</evidence>
<comment type="subcellular location">
    <subcellularLocation>
        <location evidence="1">Nucleus</location>
    </subcellularLocation>
</comment>
<dbReference type="Pfam" id="PF07039">
    <property type="entry name" value="SGF29_Tudor"/>
    <property type="match status" value="1"/>
</dbReference>
<dbReference type="AlphaFoldDB" id="A0A067Q659"/>
<dbReference type="InterPro" id="IPR037802">
    <property type="entry name" value="SGF29"/>
</dbReference>
<dbReference type="OrthoDB" id="10265994at2759"/>
<keyword evidence="4" id="KW-0539">Nucleus</keyword>
<feature type="compositionally biased region" description="Basic and acidic residues" evidence="5">
    <location>
        <begin position="165"/>
        <end position="174"/>
    </location>
</feature>
<dbReference type="PANTHER" id="PTHR21539:SF0">
    <property type="entry name" value="SAGA-ASSOCIATED FACTOR 29"/>
    <property type="match status" value="1"/>
</dbReference>
<accession>A0A067Q659</accession>
<feature type="domain" description="SGF29 C-terminal" evidence="6">
    <location>
        <begin position="176"/>
        <end position="335"/>
    </location>
</feature>
<evidence type="ECO:0000313" key="8">
    <source>
        <dbReference type="Proteomes" id="UP000027265"/>
    </source>
</evidence>
<sequence length="335" mass="36169">MANRRTLPNRPASSEELECWSHAKASLKALSDICENPSSFETFGRVNRLISAWPTDDTLPAEGIDGVKSVYKKLASALGEVKSLADAEAKAIDDVIESLGVLIALRKASESIPLEKRPKRPRGHSPSTAAPSGAGTPTPSVVRNVSITLPARASAGPSSSVPFSRDPKARREALAKQLPLQEGRNVAFHPPPHGAKPGETSNGDGDDNAWILAVIMKCINQDKNRYEVRDAEPQDDGQPGQCYNTTLRAIIPLPDPKASPDSPAHLNAYQEFPAGATVMALYPDTSCFYKAEVIVSFREMPLAASGMPQYKLKFEDDDDQEHPVYAHLVTAWPGP</sequence>
<evidence type="ECO:0000259" key="6">
    <source>
        <dbReference type="PROSITE" id="PS51518"/>
    </source>
</evidence>
<reference evidence="8" key="1">
    <citation type="journal article" date="2014" name="Proc. Natl. Acad. Sci. U.S.A.">
        <title>Extensive sampling of basidiomycete genomes demonstrates inadequacy of the white-rot/brown-rot paradigm for wood decay fungi.</title>
        <authorList>
            <person name="Riley R."/>
            <person name="Salamov A.A."/>
            <person name="Brown D.W."/>
            <person name="Nagy L.G."/>
            <person name="Floudas D."/>
            <person name="Held B.W."/>
            <person name="Levasseur A."/>
            <person name="Lombard V."/>
            <person name="Morin E."/>
            <person name="Otillar R."/>
            <person name="Lindquist E.A."/>
            <person name="Sun H."/>
            <person name="LaButti K.M."/>
            <person name="Schmutz J."/>
            <person name="Jabbour D."/>
            <person name="Luo H."/>
            <person name="Baker S.E."/>
            <person name="Pisabarro A.G."/>
            <person name="Walton J.D."/>
            <person name="Blanchette R.A."/>
            <person name="Henrissat B."/>
            <person name="Martin F."/>
            <person name="Cullen D."/>
            <person name="Hibbett D.S."/>
            <person name="Grigoriev I.V."/>
        </authorList>
    </citation>
    <scope>NUCLEOTIDE SEQUENCE [LARGE SCALE GENOMIC DNA]</scope>
    <source>
        <strain evidence="8">MUCL 33604</strain>
    </source>
</reference>
<dbReference type="CDD" id="cd20393">
    <property type="entry name" value="Tudor_SGF29_rpt1"/>
    <property type="match status" value="1"/>
</dbReference>
<gene>
    <name evidence="7" type="ORF">JAAARDRAFT_30341</name>
</gene>
<dbReference type="InterPro" id="IPR047287">
    <property type="entry name" value="Tudor_SGF29_rpt2"/>
</dbReference>
<dbReference type="InterPro" id="IPR010750">
    <property type="entry name" value="SGF29_tudor-like_dom"/>
</dbReference>
<evidence type="ECO:0000256" key="4">
    <source>
        <dbReference type="ARBA" id="ARBA00023242"/>
    </source>
</evidence>
<proteinExistence type="predicted"/>
<evidence type="ECO:0000313" key="7">
    <source>
        <dbReference type="EMBL" id="KDQ62429.1"/>
    </source>
</evidence>
<feature type="compositionally biased region" description="Polar residues" evidence="5">
    <location>
        <begin position="125"/>
        <end position="147"/>
    </location>
</feature>
<organism evidence="7 8">
    <name type="scientific">Jaapia argillacea MUCL 33604</name>
    <dbReference type="NCBI Taxonomy" id="933084"/>
    <lineage>
        <taxon>Eukaryota</taxon>
        <taxon>Fungi</taxon>
        <taxon>Dikarya</taxon>
        <taxon>Basidiomycota</taxon>
        <taxon>Agaricomycotina</taxon>
        <taxon>Agaricomycetes</taxon>
        <taxon>Agaricomycetidae</taxon>
        <taxon>Jaapiales</taxon>
        <taxon>Jaapiaceae</taxon>
        <taxon>Jaapia</taxon>
    </lineage>
</organism>
<feature type="region of interest" description="Disordered" evidence="5">
    <location>
        <begin position="113"/>
        <end position="206"/>
    </location>
</feature>
<dbReference type="PANTHER" id="PTHR21539">
    <property type="entry name" value="SAGA-ASSOCIATED FACTOR 29"/>
    <property type="match status" value="1"/>
</dbReference>
<dbReference type="Proteomes" id="UP000027265">
    <property type="component" value="Unassembled WGS sequence"/>
</dbReference>
<protein>
    <recommendedName>
        <fullName evidence="6">SGF29 C-terminal domain-containing protein</fullName>
    </recommendedName>
</protein>
<dbReference type="FunCoup" id="A0A067Q659">
    <property type="interactions" value="16"/>
</dbReference>
<dbReference type="STRING" id="933084.A0A067Q659"/>
<keyword evidence="8" id="KW-1185">Reference proteome</keyword>
<dbReference type="Gene3D" id="2.30.30.140">
    <property type="match status" value="2"/>
</dbReference>
<evidence type="ECO:0000256" key="2">
    <source>
        <dbReference type="ARBA" id="ARBA00023015"/>
    </source>
</evidence>
<dbReference type="GO" id="GO:0005634">
    <property type="term" value="C:nucleus"/>
    <property type="evidence" value="ECO:0007669"/>
    <property type="project" value="UniProtKB-SubCell"/>
</dbReference>
<evidence type="ECO:0000256" key="5">
    <source>
        <dbReference type="SAM" id="MobiDB-lite"/>
    </source>
</evidence>
<dbReference type="CDD" id="cd20394">
    <property type="entry name" value="Tudor_SGF29_rpt2"/>
    <property type="match status" value="1"/>
</dbReference>
<evidence type="ECO:0000256" key="1">
    <source>
        <dbReference type="ARBA" id="ARBA00004123"/>
    </source>
</evidence>
<dbReference type="HOGENOM" id="CLU_054783_0_0_1"/>
<dbReference type="InterPro" id="IPR047288">
    <property type="entry name" value="Tudor_SGF29_rpt1"/>
</dbReference>
<name>A0A067Q659_9AGAM</name>
<dbReference type="InParanoid" id="A0A067Q659"/>